<comment type="caution">
    <text evidence="2">The sequence shown here is derived from an EMBL/GenBank/DDBJ whole genome shotgun (WGS) entry which is preliminary data.</text>
</comment>
<protein>
    <recommendedName>
        <fullName evidence="1">PocR domain-containing protein</fullName>
    </recommendedName>
</protein>
<dbReference type="Proteomes" id="UP000319783">
    <property type="component" value="Unassembled WGS sequence"/>
</dbReference>
<proteinExistence type="predicted"/>
<dbReference type="EMBL" id="SULG01000054">
    <property type="protein sequence ID" value="TLD41288.1"/>
    <property type="molecule type" value="Genomic_DNA"/>
</dbReference>
<dbReference type="AlphaFoldDB" id="A0A533Q9C5"/>
<dbReference type="InterPro" id="IPR018771">
    <property type="entry name" value="PocR_dom"/>
</dbReference>
<accession>A0A533Q9C5</accession>
<feature type="domain" description="PocR" evidence="1">
    <location>
        <begin position="14"/>
        <end position="148"/>
    </location>
</feature>
<evidence type="ECO:0000313" key="3">
    <source>
        <dbReference type="Proteomes" id="UP000319783"/>
    </source>
</evidence>
<evidence type="ECO:0000313" key="2">
    <source>
        <dbReference type="EMBL" id="TLD41288.1"/>
    </source>
</evidence>
<reference evidence="2 3" key="1">
    <citation type="submission" date="2019-04" db="EMBL/GenBank/DDBJ databases">
        <title>Genome of a novel bacterium Candidatus Jettenia ecosi reconstructed from metagenome of an anammox bioreactor.</title>
        <authorList>
            <person name="Mardanov A.V."/>
            <person name="Beletsky A.V."/>
            <person name="Ravin N.V."/>
            <person name="Botchkova E.A."/>
            <person name="Litti Y.V."/>
            <person name="Nozhevnikova A.N."/>
        </authorList>
    </citation>
    <scope>NUCLEOTIDE SEQUENCE [LARGE SCALE GENOMIC DNA]</scope>
    <source>
        <strain evidence="2">J2</strain>
    </source>
</reference>
<gene>
    <name evidence="2" type="ORF">JETT_2442</name>
</gene>
<sequence>MEQTGQLKINSEKELISSIQIYLMDILNTHGVIYDVNGSVINEINASSYCKMLRFISERKDLCQSYSWELSKSAIHFKRPFEDVCPGGLTLLSMPVYLCDNTNTVIGAHCVAISNPMRSKFCIYDIAAHFNIDAHILWDAVKKTPPMLKPILKIARGQVFSATELLSKIFTHTYALQQREAAIAEKYRCIEEFFKSQKKD</sequence>
<organism evidence="2 3">
    <name type="scientific">Candidatus Jettenia ecosi</name>
    <dbReference type="NCBI Taxonomy" id="2494326"/>
    <lineage>
        <taxon>Bacteria</taxon>
        <taxon>Pseudomonadati</taxon>
        <taxon>Planctomycetota</taxon>
        <taxon>Candidatus Brocadiia</taxon>
        <taxon>Candidatus Brocadiales</taxon>
        <taxon>Candidatus Brocadiaceae</taxon>
        <taxon>Candidatus Jettenia</taxon>
    </lineage>
</organism>
<evidence type="ECO:0000259" key="1">
    <source>
        <dbReference type="Pfam" id="PF10114"/>
    </source>
</evidence>
<name>A0A533Q9C5_9BACT</name>
<dbReference type="Pfam" id="PF10114">
    <property type="entry name" value="PocR"/>
    <property type="match status" value="1"/>
</dbReference>